<evidence type="ECO:0000259" key="1">
    <source>
        <dbReference type="PROSITE" id="PS50042"/>
    </source>
</evidence>
<dbReference type="EMBL" id="PGXC01000007">
    <property type="protein sequence ID" value="PKK90137.1"/>
    <property type="molecule type" value="Genomic_DNA"/>
</dbReference>
<dbReference type="PROSITE" id="PS50042">
    <property type="entry name" value="CNMP_BINDING_3"/>
    <property type="match status" value="1"/>
</dbReference>
<dbReference type="InterPro" id="IPR018490">
    <property type="entry name" value="cNMP-bd_dom_sf"/>
</dbReference>
<dbReference type="Pfam" id="PF00027">
    <property type="entry name" value="cNMP_binding"/>
    <property type="match status" value="1"/>
</dbReference>
<dbReference type="AlphaFoldDB" id="A0A2N1PP65"/>
<organism evidence="2 3">
    <name type="scientific">Candidatus Wallbacteria bacterium HGW-Wallbacteria-1</name>
    <dbReference type="NCBI Taxonomy" id="2013854"/>
    <lineage>
        <taxon>Bacteria</taxon>
        <taxon>Candidatus Walliibacteriota</taxon>
    </lineage>
</organism>
<protein>
    <recommendedName>
        <fullName evidence="1">Cyclic nucleotide-binding domain-containing protein</fullName>
    </recommendedName>
</protein>
<dbReference type="CDD" id="cd00038">
    <property type="entry name" value="CAP_ED"/>
    <property type="match status" value="1"/>
</dbReference>
<evidence type="ECO:0000313" key="2">
    <source>
        <dbReference type="EMBL" id="PKK90137.1"/>
    </source>
</evidence>
<dbReference type="SUPFAM" id="SSF51206">
    <property type="entry name" value="cAMP-binding domain-like"/>
    <property type="match status" value="1"/>
</dbReference>
<dbReference type="SMART" id="SM00100">
    <property type="entry name" value="cNMP"/>
    <property type="match status" value="1"/>
</dbReference>
<feature type="domain" description="Cyclic nucleotide-binding" evidence="1">
    <location>
        <begin position="13"/>
        <end position="113"/>
    </location>
</feature>
<dbReference type="PANTHER" id="PTHR23011:SF28">
    <property type="entry name" value="CYCLIC NUCLEOTIDE-BINDING DOMAIN CONTAINING PROTEIN"/>
    <property type="match status" value="1"/>
</dbReference>
<evidence type="ECO:0000313" key="3">
    <source>
        <dbReference type="Proteomes" id="UP000233256"/>
    </source>
</evidence>
<dbReference type="InterPro" id="IPR000595">
    <property type="entry name" value="cNMP-bd_dom"/>
</dbReference>
<dbReference type="InterPro" id="IPR014710">
    <property type="entry name" value="RmlC-like_jellyroll"/>
</dbReference>
<comment type="caution">
    <text evidence="2">The sequence shown here is derived from an EMBL/GenBank/DDBJ whole genome shotgun (WGS) entry which is preliminary data.</text>
</comment>
<name>A0A2N1PP65_9BACT</name>
<dbReference type="PANTHER" id="PTHR23011">
    <property type="entry name" value="CYCLIC NUCLEOTIDE-BINDING DOMAIN CONTAINING PROTEIN"/>
    <property type="match status" value="1"/>
</dbReference>
<gene>
    <name evidence="2" type="ORF">CVV64_10430</name>
</gene>
<sequence length="165" mass="18865">MANHIEFLKNVPLFETLSDMELDKIANLMKPEKFRKNAKIFSEISQSNEIYIVMSGQVDIVKEGIIGKGNQHITTLKEGHLFGEMAFVDGFTRSASAIAARDTELLVLKKEDLIKENLDSISREDLLIIHKITVRIVQTISDRLRLTNESFFYTQQSMSMNPFLK</sequence>
<reference evidence="2 3" key="1">
    <citation type="journal article" date="2017" name="ISME J.">
        <title>Potential for microbial H2 and metal transformations associated with novel bacteria and archaea in deep terrestrial subsurface sediments.</title>
        <authorList>
            <person name="Hernsdorf A.W."/>
            <person name="Amano Y."/>
            <person name="Miyakawa K."/>
            <person name="Ise K."/>
            <person name="Suzuki Y."/>
            <person name="Anantharaman K."/>
            <person name="Probst A."/>
            <person name="Burstein D."/>
            <person name="Thomas B.C."/>
            <person name="Banfield J.F."/>
        </authorList>
    </citation>
    <scope>NUCLEOTIDE SEQUENCE [LARGE SCALE GENOMIC DNA]</scope>
    <source>
        <strain evidence="2">HGW-Wallbacteria-1</strain>
    </source>
</reference>
<dbReference type="Proteomes" id="UP000233256">
    <property type="component" value="Unassembled WGS sequence"/>
</dbReference>
<proteinExistence type="predicted"/>
<dbReference type="Gene3D" id="2.60.120.10">
    <property type="entry name" value="Jelly Rolls"/>
    <property type="match status" value="1"/>
</dbReference>
<accession>A0A2N1PP65</accession>